<proteinExistence type="inferred from homology"/>
<keyword evidence="5 9" id="KW-1133">Transmembrane helix</keyword>
<organism evidence="10 12">
    <name type="scientific">Didymodactylos carnosus</name>
    <dbReference type="NCBI Taxonomy" id="1234261"/>
    <lineage>
        <taxon>Eukaryota</taxon>
        <taxon>Metazoa</taxon>
        <taxon>Spiralia</taxon>
        <taxon>Gnathifera</taxon>
        <taxon>Rotifera</taxon>
        <taxon>Eurotatoria</taxon>
        <taxon>Bdelloidea</taxon>
        <taxon>Philodinida</taxon>
        <taxon>Philodinidae</taxon>
        <taxon>Didymodactylos</taxon>
    </lineage>
</organism>
<evidence type="ECO:0000256" key="2">
    <source>
        <dbReference type="ARBA" id="ARBA00022448"/>
    </source>
</evidence>
<dbReference type="GO" id="GO:0005243">
    <property type="term" value="F:gap junction channel activity"/>
    <property type="evidence" value="ECO:0007669"/>
    <property type="project" value="TreeGrafter"/>
</dbReference>
<evidence type="ECO:0000313" key="10">
    <source>
        <dbReference type="EMBL" id="CAF0743594.1"/>
    </source>
</evidence>
<accession>A0A813NTP5</accession>
<dbReference type="PANTHER" id="PTHR11893:SF36">
    <property type="entry name" value="INNEXIN-5"/>
    <property type="match status" value="1"/>
</dbReference>
<keyword evidence="8 9" id="KW-0407">Ion channel</keyword>
<dbReference type="GO" id="GO:0005921">
    <property type="term" value="C:gap junction"/>
    <property type="evidence" value="ECO:0007669"/>
    <property type="project" value="UniProtKB-UniRule"/>
</dbReference>
<dbReference type="PRINTS" id="PR01262">
    <property type="entry name" value="INNEXIN"/>
</dbReference>
<keyword evidence="2 9" id="KW-0813">Transport</keyword>
<evidence type="ECO:0000256" key="3">
    <source>
        <dbReference type="ARBA" id="ARBA00022475"/>
    </source>
</evidence>
<comment type="caution">
    <text evidence="10">The sequence shown here is derived from an EMBL/GenBank/DDBJ whole genome shotgun (WGS) entry which is preliminary data.</text>
</comment>
<dbReference type="Proteomes" id="UP000681722">
    <property type="component" value="Unassembled WGS sequence"/>
</dbReference>
<dbReference type="Pfam" id="PF00876">
    <property type="entry name" value="Innexin"/>
    <property type="match status" value="1"/>
</dbReference>
<reference evidence="10" key="1">
    <citation type="submission" date="2021-02" db="EMBL/GenBank/DDBJ databases">
        <authorList>
            <person name="Nowell W R."/>
        </authorList>
    </citation>
    <scope>NUCLEOTIDE SEQUENCE</scope>
</reference>
<keyword evidence="4 9" id="KW-0812">Transmembrane</keyword>
<dbReference type="AlphaFoldDB" id="A0A813NTP5"/>
<comment type="function">
    <text evidence="9">Structural component of the gap junctions.</text>
</comment>
<evidence type="ECO:0000256" key="7">
    <source>
        <dbReference type="ARBA" id="ARBA00023136"/>
    </source>
</evidence>
<evidence type="ECO:0000256" key="8">
    <source>
        <dbReference type="ARBA" id="ARBA00023303"/>
    </source>
</evidence>
<comment type="caution">
    <text evidence="9">Lacks conserved residue(s) required for the propagation of feature annotation.</text>
</comment>
<name>A0A813NTP5_9BILA</name>
<dbReference type="EMBL" id="CAJNOQ010000031">
    <property type="protein sequence ID" value="CAF0743594.1"/>
    <property type="molecule type" value="Genomic_DNA"/>
</dbReference>
<evidence type="ECO:0000256" key="1">
    <source>
        <dbReference type="ARBA" id="ARBA00004651"/>
    </source>
</evidence>
<dbReference type="PROSITE" id="PS51013">
    <property type="entry name" value="PANNEXIN"/>
    <property type="match status" value="1"/>
</dbReference>
<feature type="transmembrane region" description="Helical" evidence="9">
    <location>
        <begin position="180"/>
        <end position="205"/>
    </location>
</feature>
<evidence type="ECO:0000313" key="11">
    <source>
        <dbReference type="EMBL" id="CAF3522174.1"/>
    </source>
</evidence>
<sequence length="350" mass="41393">MKKILIPEELFGLKSHGLEEDDLADRLNSRYTVRALVLCILIILAKTYVGKPINCWTPAQFQKPHNTYANSICWLKGTYYLPTEEITIPDRSKPRLSYYQWTTYILFGMSLLFYAPKIFWHALTRQSGLDLRRLTKAIKEDIKGDKGLDIVKKSLNSYLDYERGRTCCGGQLKNFNFRLVILYFLIKVLYFINCLGQFFLLNAFLSFQFSSYGFEVLSHFFRGGDLFESPRFPRVTMCDFMIRHLGSNQHWYVIQCTLPINLFNEKIFLCIWFWLLVLTFINFISIILWIISMTRSARRRDLNTYLADDSFMDYLHADGYLVFRIIAQNTDEYTAKQILQHLYEKRRTIV</sequence>
<evidence type="ECO:0000256" key="5">
    <source>
        <dbReference type="ARBA" id="ARBA00022989"/>
    </source>
</evidence>
<dbReference type="InterPro" id="IPR000990">
    <property type="entry name" value="Innexin"/>
</dbReference>
<evidence type="ECO:0000256" key="4">
    <source>
        <dbReference type="ARBA" id="ARBA00022692"/>
    </source>
</evidence>
<keyword evidence="3" id="KW-1003">Cell membrane</keyword>
<dbReference type="EMBL" id="CAJOBC010000031">
    <property type="protein sequence ID" value="CAF3522174.1"/>
    <property type="molecule type" value="Genomic_DNA"/>
</dbReference>
<keyword evidence="6 9" id="KW-0406">Ion transport</keyword>
<gene>
    <name evidence="9" type="primary">inx</name>
    <name evidence="10" type="ORF">GPM918_LOCUS410</name>
    <name evidence="11" type="ORF">SRO942_LOCUS411</name>
</gene>
<evidence type="ECO:0000256" key="6">
    <source>
        <dbReference type="ARBA" id="ARBA00023065"/>
    </source>
</evidence>
<comment type="subcellular location">
    <subcellularLocation>
        <location evidence="1 9">Cell membrane</location>
        <topology evidence="1 9">Multi-pass membrane protein</topology>
    </subcellularLocation>
</comment>
<evidence type="ECO:0000313" key="12">
    <source>
        <dbReference type="Proteomes" id="UP000663829"/>
    </source>
</evidence>
<dbReference type="Proteomes" id="UP000663829">
    <property type="component" value="Unassembled WGS sequence"/>
</dbReference>
<comment type="similarity">
    <text evidence="9">Belongs to the pannexin family.</text>
</comment>
<feature type="transmembrane region" description="Helical" evidence="9">
    <location>
        <begin position="101"/>
        <end position="123"/>
    </location>
</feature>
<dbReference type="GO" id="GO:0005886">
    <property type="term" value="C:plasma membrane"/>
    <property type="evidence" value="ECO:0007669"/>
    <property type="project" value="UniProtKB-SubCell"/>
</dbReference>
<feature type="transmembrane region" description="Helical" evidence="9">
    <location>
        <begin position="271"/>
        <end position="291"/>
    </location>
</feature>
<dbReference type="OrthoDB" id="5867527at2759"/>
<keyword evidence="7 9" id="KW-0472">Membrane</keyword>
<dbReference type="PANTHER" id="PTHR11893">
    <property type="entry name" value="INNEXIN"/>
    <property type="match status" value="1"/>
</dbReference>
<keyword evidence="12" id="KW-1185">Reference proteome</keyword>
<dbReference type="GO" id="GO:0034220">
    <property type="term" value="P:monoatomic ion transmembrane transport"/>
    <property type="evidence" value="ECO:0007669"/>
    <property type="project" value="UniProtKB-KW"/>
</dbReference>
<evidence type="ECO:0000256" key="9">
    <source>
        <dbReference type="RuleBase" id="RU010713"/>
    </source>
</evidence>
<protein>
    <recommendedName>
        <fullName evidence="9">Innexin</fullName>
    </recommendedName>
</protein>